<evidence type="ECO:0000313" key="10">
    <source>
        <dbReference type="Proteomes" id="UP001208570"/>
    </source>
</evidence>
<feature type="domain" description="Endonuclease/exonuclease/phosphatase" evidence="8">
    <location>
        <begin position="43"/>
        <end position="287"/>
    </location>
</feature>
<evidence type="ECO:0000313" key="9">
    <source>
        <dbReference type="EMBL" id="KAK2146996.1"/>
    </source>
</evidence>
<dbReference type="GO" id="GO:0006308">
    <property type="term" value="P:DNA catabolic process"/>
    <property type="evidence" value="ECO:0007669"/>
    <property type="project" value="InterPro"/>
</dbReference>
<dbReference type="PANTHER" id="PTHR11371:SF31">
    <property type="entry name" value="EXTRACELLULAR NUCLEASE"/>
    <property type="match status" value="1"/>
</dbReference>
<dbReference type="PANTHER" id="PTHR11371">
    <property type="entry name" value="DEOXYRIBONUCLEASE"/>
    <property type="match status" value="1"/>
</dbReference>
<keyword evidence="6" id="KW-1015">Disulfide bond</keyword>
<evidence type="ECO:0000256" key="4">
    <source>
        <dbReference type="PIRNR" id="PIRNR000988"/>
    </source>
</evidence>
<evidence type="ECO:0000256" key="3">
    <source>
        <dbReference type="ARBA" id="ARBA00022801"/>
    </source>
</evidence>
<feature type="active site" evidence="5">
    <location>
        <position position="167"/>
    </location>
</feature>
<keyword evidence="2 4" id="KW-0540">Nuclease</keyword>
<feature type="active site" evidence="5">
    <location>
        <position position="116"/>
    </location>
</feature>
<dbReference type="InterPro" id="IPR005135">
    <property type="entry name" value="Endo/exonuclease/phosphatase"/>
</dbReference>
<evidence type="ECO:0000256" key="6">
    <source>
        <dbReference type="PIRSR" id="PIRSR000988-2"/>
    </source>
</evidence>
<feature type="signal peptide" evidence="7">
    <location>
        <begin position="1"/>
        <end position="19"/>
    </location>
</feature>
<reference evidence="9" key="1">
    <citation type="journal article" date="2023" name="Mol. Biol. Evol.">
        <title>Third-Generation Sequencing Reveals the Adaptive Role of the Epigenome in Three Deep-Sea Polychaetes.</title>
        <authorList>
            <person name="Perez M."/>
            <person name="Aroh O."/>
            <person name="Sun Y."/>
            <person name="Lan Y."/>
            <person name="Juniper S.K."/>
            <person name="Young C.R."/>
            <person name="Angers B."/>
            <person name="Qian P.Y."/>
        </authorList>
    </citation>
    <scope>NUCLEOTIDE SEQUENCE</scope>
    <source>
        <strain evidence="9">P08H-3</strain>
    </source>
</reference>
<evidence type="ECO:0000256" key="7">
    <source>
        <dbReference type="SAM" id="SignalP"/>
    </source>
</evidence>
<dbReference type="AlphaFoldDB" id="A0AAD9MX46"/>
<feature type="chain" id="PRO_5042038557" description="Deoxyribonuclease" evidence="7">
    <location>
        <begin position="20"/>
        <end position="295"/>
    </location>
</feature>
<dbReference type="Pfam" id="PF03372">
    <property type="entry name" value="Exo_endo_phos"/>
    <property type="match status" value="1"/>
</dbReference>
<sequence length="295" mass="32924">MALSVFLLLILVCFSDCGGFSHPATDVEGHSGSPAGSLSIGAFNIQIFGLDKMEDEVAVANIIEILKRYDLVLIQEIRDSSETAIFDLLDQFNTAVAPRTYGISISERLGRTSSKEQYAFFYDQSIFTVLDEYTYHDNSDVFEREPYIVTFGVTGYSISEFAYLAIHSKPDDAVAELDYLVRVYDESIGNGAVPTSNWLFGGDFNADCTYVGPGDWDSISLWTDTRFSWIIDNDADSTVSVTTDCAYDRFVLSGNLDQHFVSGSSVVYDYWADMDLTEQEALDVSDHYPVEMDFN</sequence>
<keyword evidence="7" id="KW-0732">Signal</keyword>
<feature type="disulfide bond" description="Essential for enzymatic activity" evidence="6">
    <location>
        <begin position="208"/>
        <end position="245"/>
    </location>
</feature>
<evidence type="ECO:0000256" key="2">
    <source>
        <dbReference type="ARBA" id="ARBA00022722"/>
    </source>
</evidence>
<dbReference type="SMART" id="SM00476">
    <property type="entry name" value="DNaseIc"/>
    <property type="match status" value="1"/>
</dbReference>
<dbReference type="PRINTS" id="PR00130">
    <property type="entry name" value="DNASEI"/>
</dbReference>
<comment type="caution">
    <text evidence="9">The sequence shown here is derived from an EMBL/GenBank/DDBJ whole genome shotgun (WGS) entry which is preliminary data.</text>
</comment>
<keyword evidence="3 4" id="KW-0378">Hydrolase</keyword>
<dbReference type="GO" id="GO:0005634">
    <property type="term" value="C:nucleus"/>
    <property type="evidence" value="ECO:0007669"/>
    <property type="project" value="TreeGrafter"/>
</dbReference>
<dbReference type="InterPro" id="IPR016202">
    <property type="entry name" value="DNase_I"/>
</dbReference>
<evidence type="ECO:0000256" key="5">
    <source>
        <dbReference type="PIRSR" id="PIRSR000988-1"/>
    </source>
</evidence>
<dbReference type="Proteomes" id="UP001208570">
    <property type="component" value="Unassembled WGS sequence"/>
</dbReference>
<dbReference type="Gene3D" id="3.60.10.10">
    <property type="entry name" value="Endonuclease/exonuclease/phosphatase"/>
    <property type="match status" value="1"/>
</dbReference>
<dbReference type="SUPFAM" id="SSF56219">
    <property type="entry name" value="DNase I-like"/>
    <property type="match status" value="1"/>
</dbReference>
<dbReference type="EMBL" id="JAODUP010000574">
    <property type="protein sequence ID" value="KAK2146996.1"/>
    <property type="molecule type" value="Genomic_DNA"/>
</dbReference>
<dbReference type="CDD" id="cd10282">
    <property type="entry name" value="DNase1"/>
    <property type="match status" value="1"/>
</dbReference>
<proteinExistence type="inferred from homology"/>
<protein>
    <recommendedName>
        <fullName evidence="4">Deoxyribonuclease</fullName>
    </recommendedName>
</protein>
<comment type="similarity">
    <text evidence="1 4">Belongs to the DNase I family.</text>
</comment>
<dbReference type="PIRSF" id="PIRSF000988">
    <property type="entry name" value="DNase_I_euk"/>
    <property type="match status" value="1"/>
</dbReference>
<keyword evidence="4" id="KW-0255">Endonuclease</keyword>
<keyword evidence="10" id="KW-1185">Reference proteome</keyword>
<dbReference type="GO" id="GO:0003677">
    <property type="term" value="F:DNA binding"/>
    <property type="evidence" value="ECO:0007669"/>
    <property type="project" value="TreeGrafter"/>
</dbReference>
<dbReference type="GO" id="GO:0004530">
    <property type="term" value="F:deoxyribonuclease I activity"/>
    <property type="evidence" value="ECO:0007669"/>
    <property type="project" value="TreeGrafter"/>
</dbReference>
<gene>
    <name evidence="9" type="ORF">LSH36_574g00010</name>
</gene>
<evidence type="ECO:0000259" key="8">
    <source>
        <dbReference type="Pfam" id="PF03372"/>
    </source>
</evidence>
<organism evidence="9 10">
    <name type="scientific">Paralvinella palmiformis</name>
    <dbReference type="NCBI Taxonomy" id="53620"/>
    <lineage>
        <taxon>Eukaryota</taxon>
        <taxon>Metazoa</taxon>
        <taxon>Spiralia</taxon>
        <taxon>Lophotrochozoa</taxon>
        <taxon>Annelida</taxon>
        <taxon>Polychaeta</taxon>
        <taxon>Sedentaria</taxon>
        <taxon>Canalipalpata</taxon>
        <taxon>Terebellida</taxon>
        <taxon>Terebelliformia</taxon>
        <taxon>Alvinellidae</taxon>
        <taxon>Paralvinella</taxon>
    </lineage>
</organism>
<accession>A0AAD9MX46</accession>
<evidence type="ECO:0000256" key="1">
    <source>
        <dbReference type="ARBA" id="ARBA00007359"/>
    </source>
</evidence>
<dbReference type="InterPro" id="IPR036691">
    <property type="entry name" value="Endo/exonu/phosph_ase_sf"/>
</dbReference>
<name>A0AAD9MX46_9ANNE</name>